<dbReference type="RefSeq" id="WP_166945490.1">
    <property type="nucleotide sequence ID" value="NZ_JAARLZ010000001.1"/>
</dbReference>
<comment type="similarity">
    <text evidence="1">Belongs to the peptidase S33 family.</text>
</comment>
<accession>A0A7X5U6N1</accession>
<evidence type="ECO:0000259" key="4">
    <source>
        <dbReference type="Pfam" id="PF00561"/>
    </source>
</evidence>
<dbReference type="Pfam" id="PF08386">
    <property type="entry name" value="Abhydrolase_4"/>
    <property type="match status" value="1"/>
</dbReference>
<evidence type="ECO:0000313" key="7">
    <source>
        <dbReference type="Proteomes" id="UP000490980"/>
    </source>
</evidence>
<dbReference type="PANTHER" id="PTHR43248">
    <property type="entry name" value="2-SUCCINYL-6-HYDROXY-2,4-CYCLOHEXADIENE-1-CARBOXYLATE SYNTHASE"/>
    <property type="match status" value="1"/>
</dbReference>
<organism evidence="6 7">
    <name type="scientific">Luteibacter anthropi</name>
    <dbReference type="NCBI Taxonomy" id="564369"/>
    <lineage>
        <taxon>Bacteria</taxon>
        <taxon>Pseudomonadati</taxon>
        <taxon>Pseudomonadota</taxon>
        <taxon>Gammaproteobacteria</taxon>
        <taxon>Lysobacterales</taxon>
        <taxon>Rhodanobacteraceae</taxon>
        <taxon>Luteibacter</taxon>
    </lineage>
</organism>
<evidence type="ECO:0000313" key="6">
    <source>
        <dbReference type="EMBL" id="NII04832.1"/>
    </source>
</evidence>
<reference evidence="6 7" key="1">
    <citation type="submission" date="2020-03" db="EMBL/GenBank/DDBJ databases">
        <authorList>
            <person name="Lai Q."/>
        </authorList>
    </citation>
    <scope>NUCLEOTIDE SEQUENCE [LARGE SCALE GENOMIC DNA]</scope>
    <source>
        <strain evidence="6 7">CCUG 25036</strain>
    </source>
</reference>
<keyword evidence="7" id="KW-1185">Reference proteome</keyword>
<name>A0A7X5U6N1_9GAMM</name>
<feature type="domain" description="Peptidase S33 tripeptidyl aminopeptidase-like C-terminal" evidence="5">
    <location>
        <begin position="411"/>
        <end position="508"/>
    </location>
</feature>
<feature type="domain" description="AB hydrolase-1" evidence="4">
    <location>
        <begin position="186"/>
        <end position="255"/>
    </location>
</feature>
<evidence type="ECO:0000256" key="3">
    <source>
        <dbReference type="SAM" id="SignalP"/>
    </source>
</evidence>
<dbReference type="Gene3D" id="3.40.50.1820">
    <property type="entry name" value="alpha/beta hydrolase"/>
    <property type="match status" value="1"/>
</dbReference>
<keyword evidence="3" id="KW-0732">Signal</keyword>
<keyword evidence="2 6" id="KW-0378">Hydrolase</keyword>
<dbReference type="InterPro" id="IPR051601">
    <property type="entry name" value="Serine_prot/Carboxylest_S33"/>
</dbReference>
<evidence type="ECO:0000256" key="2">
    <source>
        <dbReference type="ARBA" id="ARBA00022801"/>
    </source>
</evidence>
<feature type="signal peptide" evidence="3">
    <location>
        <begin position="1"/>
        <end position="23"/>
    </location>
</feature>
<dbReference type="InterPro" id="IPR000073">
    <property type="entry name" value="AB_hydrolase_1"/>
</dbReference>
<dbReference type="PANTHER" id="PTHR43248:SF25">
    <property type="entry name" value="AB HYDROLASE-1 DOMAIN-CONTAINING PROTEIN-RELATED"/>
    <property type="match status" value="1"/>
</dbReference>
<dbReference type="Pfam" id="PF00561">
    <property type="entry name" value="Abhydrolase_1"/>
    <property type="match status" value="1"/>
</dbReference>
<dbReference type="AlphaFoldDB" id="A0A7X5U6N1"/>
<dbReference type="SUPFAM" id="SSF53474">
    <property type="entry name" value="alpha/beta-Hydrolases"/>
    <property type="match status" value="1"/>
</dbReference>
<dbReference type="InterPro" id="IPR013595">
    <property type="entry name" value="Pept_S33_TAP-like_C"/>
</dbReference>
<evidence type="ECO:0000259" key="5">
    <source>
        <dbReference type="Pfam" id="PF08386"/>
    </source>
</evidence>
<dbReference type="EMBL" id="JAARLZ010000001">
    <property type="protein sequence ID" value="NII04832.1"/>
    <property type="molecule type" value="Genomic_DNA"/>
</dbReference>
<proteinExistence type="inferred from homology"/>
<evidence type="ECO:0000256" key="1">
    <source>
        <dbReference type="ARBA" id="ARBA00010088"/>
    </source>
</evidence>
<gene>
    <name evidence="6" type="ORF">HBF25_00370</name>
</gene>
<dbReference type="Proteomes" id="UP000490980">
    <property type="component" value="Unassembled WGS sequence"/>
</dbReference>
<dbReference type="GO" id="GO:0016787">
    <property type="term" value="F:hydrolase activity"/>
    <property type="evidence" value="ECO:0007669"/>
    <property type="project" value="UniProtKB-KW"/>
</dbReference>
<feature type="chain" id="PRO_5030972487" evidence="3">
    <location>
        <begin position="24"/>
        <end position="517"/>
    </location>
</feature>
<protein>
    <submittedName>
        <fullName evidence="6">Alpha/beta hydrolase</fullName>
    </submittedName>
</protein>
<dbReference type="InterPro" id="IPR029058">
    <property type="entry name" value="AB_hydrolase_fold"/>
</dbReference>
<comment type="caution">
    <text evidence="6">The sequence shown here is derived from an EMBL/GenBank/DDBJ whole genome shotgun (WGS) entry which is preliminary data.</text>
</comment>
<sequence>MSHTRLRLMAVALAFAFSGNTQATQLLWGPCPWSSPSDTSRVTCSRLRVPVDHDVPTGPAMDIGIMRIPAMRSDVREGAIFFHFGGPGLHPRDFLPSMIARWETYDAADPLHGDKRRIAERYDAIAVIPRGLPGGTRVSCEALAQDEPRRPSRPPDDAQWQEMLGYTRAVVDACQNEPLAPFIDTYQHIGDTEAVRVALGEPYVNYFGTSYGTRVAMAYASRYPGSVRRLLLDSSIDPTVSVATLLDQGVEERDRIVSRQAIGLAANDPSRWQLGADREAIRLRVKQMPGDLRGNVVPWLDGPETLAAALTLSDWMAGTAHAAADDLRKRVAEYRFHVDDDTHQLIRSRAEWLVEMHAGERPDIDADELSALSVNLMTLCNDERWTTSTDEIRDMTSMLARRHITWDGREAAQKLVCAHWPHRLQRPAASVPVMPPRPFLMIQAEYDAYTPLRGAARMADRMEGAHLVVGRGLQGHYLFDRTDTPCIEQAAGRYLLSGELPTLKHTSCPGQSRKTSP</sequence>